<dbReference type="EMBL" id="KI393908">
    <property type="protein sequence ID" value="ERN06462.1"/>
    <property type="molecule type" value="Genomic_DNA"/>
</dbReference>
<dbReference type="Gramene" id="ERN06462">
    <property type="protein sequence ID" value="ERN06462"/>
    <property type="gene ID" value="AMTR_s00016p00260090"/>
</dbReference>
<gene>
    <name evidence="6" type="ORF">AMTR_s00016p00260090</name>
</gene>
<keyword evidence="2 3" id="KW-0694">RNA-binding</keyword>
<dbReference type="STRING" id="13333.W1P989"/>
<dbReference type="InterPro" id="IPR002547">
    <property type="entry name" value="tRNA-bd_dom"/>
</dbReference>
<evidence type="ECO:0000256" key="4">
    <source>
        <dbReference type="SAM" id="MobiDB-lite"/>
    </source>
</evidence>
<dbReference type="HOGENOM" id="CLU_009710_6_2_1"/>
<feature type="region of interest" description="Disordered" evidence="4">
    <location>
        <begin position="76"/>
        <end position="103"/>
    </location>
</feature>
<keyword evidence="1 3" id="KW-0820">tRNA-binding</keyword>
<name>W1P989_AMBTC</name>
<organism evidence="6 7">
    <name type="scientific">Amborella trichopoda</name>
    <dbReference type="NCBI Taxonomy" id="13333"/>
    <lineage>
        <taxon>Eukaryota</taxon>
        <taxon>Viridiplantae</taxon>
        <taxon>Streptophyta</taxon>
        <taxon>Embryophyta</taxon>
        <taxon>Tracheophyta</taxon>
        <taxon>Spermatophyta</taxon>
        <taxon>Magnoliopsida</taxon>
        <taxon>Amborellales</taxon>
        <taxon>Amborellaceae</taxon>
        <taxon>Amborella</taxon>
    </lineage>
</organism>
<dbReference type="InterPro" id="IPR051270">
    <property type="entry name" value="Tyrosine-tRNA_ligase_regulator"/>
</dbReference>
<evidence type="ECO:0000313" key="7">
    <source>
        <dbReference type="Proteomes" id="UP000017836"/>
    </source>
</evidence>
<dbReference type="OrthoDB" id="19141at2759"/>
<protein>
    <recommendedName>
        <fullName evidence="5">tRNA-binding domain-containing protein</fullName>
    </recommendedName>
</protein>
<dbReference type="GO" id="GO:0000049">
    <property type="term" value="F:tRNA binding"/>
    <property type="evidence" value="ECO:0007669"/>
    <property type="project" value="UniProtKB-UniRule"/>
</dbReference>
<dbReference type="Pfam" id="PF01588">
    <property type="entry name" value="tRNA_bind"/>
    <property type="match status" value="1"/>
</dbReference>
<dbReference type="PANTHER" id="PTHR11586:SF47">
    <property type="entry name" value="NUCLEIC ACID-BINDING, OB-FOLD-LIKE PROTEIN"/>
    <property type="match status" value="1"/>
</dbReference>
<dbReference type="PANTHER" id="PTHR11586">
    <property type="entry name" value="TRNA-AMINOACYLATION COFACTOR ARC1 FAMILY MEMBER"/>
    <property type="match status" value="1"/>
</dbReference>
<evidence type="ECO:0000256" key="2">
    <source>
        <dbReference type="ARBA" id="ARBA00022884"/>
    </source>
</evidence>
<evidence type="ECO:0000313" key="6">
    <source>
        <dbReference type="EMBL" id="ERN06462.1"/>
    </source>
</evidence>
<keyword evidence="7" id="KW-1185">Reference proteome</keyword>
<proteinExistence type="predicted"/>
<dbReference type="eggNOG" id="KOG2241">
    <property type="taxonomic scope" value="Eukaryota"/>
</dbReference>
<feature type="domain" description="TRNA-binding" evidence="5">
    <location>
        <begin position="121"/>
        <end position="224"/>
    </location>
</feature>
<accession>W1P989</accession>
<evidence type="ECO:0000256" key="3">
    <source>
        <dbReference type="PROSITE-ProRule" id="PRU00209"/>
    </source>
</evidence>
<dbReference type="FunFam" id="2.40.50.140:FF:000225">
    <property type="entry name" value="tyrosine--tRNA ligase, cytoplasmic"/>
    <property type="match status" value="1"/>
</dbReference>
<dbReference type="PROSITE" id="PS50886">
    <property type="entry name" value="TRBD"/>
    <property type="match status" value="1"/>
</dbReference>
<dbReference type="InterPro" id="IPR012340">
    <property type="entry name" value="NA-bd_OB-fold"/>
</dbReference>
<sequence>MNAHIKGAGGIPWSEELVMATIIAIRTAAFLVSSSSPSKVRASIPSTATSISRFRAPPSFHSPTFSSLSARCSSLNDEAAETVPAAPPSDEEKPSAAPPPPIISSINETATTMTTITAKELADGLDLRVGRILKAWTHPEADTLYVEEVDVGEPGPRTICSGLVKYIPQDHLQGRDVVVLANLKPRNMRGVKSNGMLMAASDESHENVELLSPPEGSIPGERIWFGSEDDKANQLDPATPNQIQKKKIWESVQPHLRTTDLCVAAIGEHPMRTSAGVVVCNSLKNAKIS</sequence>
<dbReference type="AlphaFoldDB" id="W1P989"/>
<evidence type="ECO:0000259" key="5">
    <source>
        <dbReference type="PROSITE" id="PS50886"/>
    </source>
</evidence>
<evidence type="ECO:0000256" key="1">
    <source>
        <dbReference type="ARBA" id="ARBA00022555"/>
    </source>
</evidence>
<dbReference type="Gene3D" id="2.40.50.140">
    <property type="entry name" value="Nucleic acid-binding proteins"/>
    <property type="match status" value="1"/>
</dbReference>
<dbReference type="Proteomes" id="UP000017836">
    <property type="component" value="Unassembled WGS sequence"/>
</dbReference>
<dbReference type="SUPFAM" id="SSF50249">
    <property type="entry name" value="Nucleic acid-binding proteins"/>
    <property type="match status" value="1"/>
</dbReference>
<dbReference type="CDD" id="cd02799">
    <property type="entry name" value="tRNA_bind_EMAP-II_like"/>
    <property type="match status" value="1"/>
</dbReference>
<reference evidence="7" key="1">
    <citation type="journal article" date="2013" name="Science">
        <title>The Amborella genome and the evolution of flowering plants.</title>
        <authorList>
            <consortium name="Amborella Genome Project"/>
        </authorList>
    </citation>
    <scope>NUCLEOTIDE SEQUENCE [LARGE SCALE GENOMIC DNA]</scope>
</reference>